<protein>
    <submittedName>
        <fullName evidence="1">Uncharacterized protein</fullName>
    </submittedName>
</protein>
<gene>
    <name evidence="1" type="ORF">Vgi01_26500</name>
</gene>
<reference evidence="1 2" key="1">
    <citation type="submission" date="2021-01" db="EMBL/GenBank/DDBJ databases">
        <title>Whole genome shotgun sequence of Verrucosispora gifhornensis NBRC 16317.</title>
        <authorList>
            <person name="Komaki H."/>
            <person name="Tamura T."/>
        </authorList>
    </citation>
    <scope>NUCLEOTIDE SEQUENCE [LARGE SCALE GENOMIC DNA]</scope>
    <source>
        <strain evidence="1 2">NBRC 16317</strain>
    </source>
</reference>
<sequence>MLRTPFAGRLGGRFDAVAVRRWVSGALVLTCAVVLTAGCSAVKLPGGGGDADDRYGYAPKPDDSVVYQPDVVLVEGGGKAIRSVSDDGFTYVVDGDAPGADELQPGKIMFATSQAVGRVVRVEKSGGDRAVTLAPVQLTDVVRDADITFDQPLDLTAQQFSPLPDLLGEVVEEDAPATPVLPDAADATGLTGNAIGLGGGMGGGTLDLRGGTGGALGLGANESELSDLRIAVPPIVLGPARAPGGGGAAHSMERKIGGWGVTAYLGRTKVGLTAQHSTAASGLKVDFDIQLLLDNLRLSGNVKVTNGVIPHPRFRIDGVHGLAITVAAGAQGGLSDNKKARIELPIELSQPIIIGGFPATLKQTFKFLVQTAFTAKNGNISGTGRWGLTGPIGYEGGSVLTPTFSVQESIMQSLRGVSVGVEAIVVAAEFRFGLMLGLPVAGAGPFVGVVASLGLTNGSAAGRVGLPLAGPAVKCRGTTLVVTARAGEGLNVSAPLAKAIEVVLGVPIPKEATFVSKDIINRTVVEPDVPLCRD</sequence>
<dbReference type="RefSeq" id="WP_204291198.1">
    <property type="nucleotide sequence ID" value="NZ_BAAAGZ010000008.1"/>
</dbReference>
<accession>A0ABQ4IDS1</accession>
<evidence type="ECO:0000313" key="1">
    <source>
        <dbReference type="EMBL" id="GIJ15966.1"/>
    </source>
</evidence>
<organism evidence="1 2">
    <name type="scientific">Micromonospora gifhornensis</name>
    <dbReference type="NCBI Taxonomy" id="84594"/>
    <lineage>
        <taxon>Bacteria</taxon>
        <taxon>Bacillati</taxon>
        <taxon>Actinomycetota</taxon>
        <taxon>Actinomycetes</taxon>
        <taxon>Micromonosporales</taxon>
        <taxon>Micromonosporaceae</taxon>
        <taxon>Micromonospora</taxon>
    </lineage>
</organism>
<evidence type="ECO:0000313" key="2">
    <source>
        <dbReference type="Proteomes" id="UP000647860"/>
    </source>
</evidence>
<proteinExistence type="predicted"/>
<dbReference type="Proteomes" id="UP000647860">
    <property type="component" value="Unassembled WGS sequence"/>
</dbReference>
<name>A0ABQ4IDS1_9ACTN</name>
<keyword evidence="2" id="KW-1185">Reference proteome</keyword>
<comment type="caution">
    <text evidence="1">The sequence shown here is derived from an EMBL/GenBank/DDBJ whole genome shotgun (WGS) entry which is preliminary data.</text>
</comment>
<dbReference type="EMBL" id="BOPA01000018">
    <property type="protein sequence ID" value="GIJ15966.1"/>
    <property type="molecule type" value="Genomic_DNA"/>
</dbReference>